<keyword evidence="2" id="KW-1185">Reference proteome</keyword>
<evidence type="ECO:0000313" key="1">
    <source>
        <dbReference type="EMBL" id="UQC79405.1"/>
    </source>
</evidence>
<evidence type="ECO:0000313" key="2">
    <source>
        <dbReference type="Proteomes" id="UP000830671"/>
    </source>
</evidence>
<proteinExistence type="predicted"/>
<sequence length="695" mass="77875">MVQICKRMRWIRGFPRRGQWFDFLPSLESLMVSLPPTYLCHLPETAKNGSILDVRWPTSATVPRITNPQAGSSTLPRFSQLADYRNWIVVVGVLVSGFSAQVTPSAFSAKPKSNRYDAMPGPASGLEFQAGPDLRFASSQSGNTACTARSYMNPCDPLPVAESQPRPGYARHAKLQRLLNSVPFSVDHPIITFDTHLSTQLGRTEWMAFSGVFLCPLSGGAQQPPLRLARLFLPRLSQILLLFSIGIPGGLGWHNWLDLAGVLRLWTKAVLVLAFMRQRVTSDQWPYQAKPTVSRRNGRENFQQSYTRQNRESKKQCLVAESNRRSSHVTRYYSRTPLELQRIATSTTSQEAGAAERVAQRPFVPRAMSYSISLCRLFSVILVSFSSLVFDSSLRPANCSLDIDMLMMALASCSSSRDRVLFFQRAEATIKPISKGPDTPKSGIAYLSLTFFQLPESDGNETGSSRIFHVGHSGLVFEGSIQDYQIPGESIGCVGVYMSVRVRHVVATRGGGRRERDIGLLVANPVTNGSRRLTGLPQFSTGGVNSFWFLLDILTFHRLESQGKDKIQVDMVRPKGAIMRADWWLSQKGSDHRERIDMLLMELWMDRSVFCNIHTEKGSASVAIQRHIPSINTHFLSLLNRIFGLSSVDLVDLFHRRDKSMEHFLYQPSFNLAIPMHPSVVQILKRFKITDCTVA</sequence>
<dbReference type="KEGG" id="clup:CLUP02_04884"/>
<dbReference type="EMBL" id="CP019475">
    <property type="protein sequence ID" value="UQC79405.1"/>
    <property type="molecule type" value="Genomic_DNA"/>
</dbReference>
<accession>A0A9Q8SM21</accession>
<dbReference type="GeneID" id="73338904"/>
<gene>
    <name evidence="1" type="ORF">CLUP02_04884</name>
</gene>
<organism evidence="1 2">
    <name type="scientific">Colletotrichum lupini</name>
    <dbReference type="NCBI Taxonomy" id="145971"/>
    <lineage>
        <taxon>Eukaryota</taxon>
        <taxon>Fungi</taxon>
        <taxon>Dikarya</taxon>
        <taxon>Ascomycota</taxon>
        <taxon>Pezizomycotina</taxon>
        <taxon>Sordariomycetes</taxon>
        <taxon>Hypocreomycetidae</taxon>
        <taxon>Glomerellales</taxon>
        <taxon>Glomerellaceae</taxon>
        <taxon>Colletotrichum</taxon>
        <taxon>Colletotrichum acutatum species complex</taxon>
    </lineage>
</organism>
<dbReference type="RefSeq" id="XP_049141037.1">
    <property type="nucleotide sequence ID" value="XM_049283894.1"/>
</dbReference>
<dbReference type="Proteomes" id="UP000830671">
    <property type="component" value="Chromosome 3"/>
</dbReference>
<name>A0A9Q8SM21_9PEZI</name>
<dbReference type="AlphaFoldDB" id="A0A9Q8SM21"/>
<reference evidence="1" key="1">
    <citation type="journal article" date="2021" name="Mol. Plant Microbe Interact.">
        <title>Complete Genome Sequence of the Plant-Pathogenic Fungus Colletotrichum lupini.</title>
        <authorList>
            <person name="Baroncelli R."/>
            <person name="Pensec F."/>
            <person name="Da Lio D."/>
            <person name="Boufleur T."/>
            <person name="Vicente I."/>
            <person name="Sarrocco S."/>
            <person name="Picot A."/>
            <person name="Baraldi E."/>
            <person name="Sukno S."/>
            <person name="Thon M."/>
            <person name="Le Floch G."/>
        </authorList>
    </citation>
    <scope>NUCLEOTIDE SEQUENCE</scope>
    <source>
        <strain evidence="1">IMI 504893</strain>
    </source>
</reference>
<protein>
    <submittedName>
        <fullName evidence="1">Uncharacterized protein</fullName>
    </submittedName>
</protein>